<keyword evidence="1" id="KW-1133">Transmembrane helix</keyword>
<comment type="caution">
    <text evidence="2">The sequence shown here is derived from an EMBL/GenBank/DDBJ whole genome shotgun (WGS) entry which is preliminary data.</text>
</comment>
<feature type="transmembrane region" description="Helical" evidence="1">
    <location>
        <begin position="145"/>
        <end position="164"/>
    </location>
</feature>
<keyword evidence="1" id="KW-0472">Membrane</keyword>
<dbReference type="EMBL" id="JARVKM010000030">
    <property type="protein sequence ID" value="KAK9776114.1"/>
    <property type="molecule type" value="Genomic_DNA"/>
</dbReference>
<proteinExistence type="predicted"/>
<keyword evidence="1" id="KW-0812">Transmembrane</keyword>
<evidence type="ECO:0000313" key="2">
    <source>
        <dbReference type="EMBL" id="KAK9776114.1"/>
    </source>
</evidence>
<organism evidence="2 3">
    <name type="scientific">Seiridium cardinale</name>
    <dbReference type="NCBI Taxonomy" id="138064"/>
    <lineage>
        <taxon>Eukaryota</taxon>
        <taxon>Fungi</taxon>
        <taxon>Dikarya</taxon>
        <taxon>Ascomycota</taxon>
        <taxon>Pezizomycotina</taxon>
        <taxon>Sordariomycetes</taxon>
        <taxon>Xylariomycetidae</taxon>
        <taxon>Amphisphaeriales</taxon>
        <taxon>Sporocadaceae</taxon>
        <taxon>Seiridium</taxon>
    </lineage>
</organism>
<keyword evidence="3" id="KW-1185">Reference proteome</keyword>
<accession>A0ABR2XQS0</accession>
<evidence type="ECO:0000256" key="1">
    <source>
        <dbReference type="SAM" id="Phobius"/>
    </source>
</evidence>
<reference evidence="2 3" key="1">
    <citation type="submission" date="2024-02" db="EMBL/GenBank/DDBJ databases">
        <title>First draft genome assembly of two strains of Seiridium cardinale.</title>
        <authorList>
            <person name="Emiliani G."/>
            <person name="Scali E."/>
        </authorList>
    </citation>
    <scope>NUCLEOTIDE SEQUENCE [LARGE SCALE GENOMIC DNA]</scope>
    <source>
        <strain evidence="2 3">BM-138-000479</strain>
    </source>
</reference>
<dbReference type="Proteomes" id="UP001465668">
    <property type="component" value="Unassembled WGS sequence"/>
</dbReference>
<feature type="transmembrane region" description="Helical" evidence="1">
    <location>
        <begin position="170"/>
        <end position="194"/>
    </location>
</feature>
<name>A0ABR2XQS0_9PEZI</name>
<feature type="transmembrane region" description="Helical" evidence="1">
    <location>
        <begin position="115"/>
        <end position="133"/>
    </location>
</feature>
<gene>
    <name evidence="2" type="ORF">SCAR479_07334</name>
</gene>
<protein>
    <submittedName>
        <fullName evidence="2">Major facilitator superfamily (MFS) profile domain-containing protein</fullName>
    </submittedName>
</protein>
<sequence>MTSHEYSWSISSFYYGQLVAEYIFISLMSHLPLSFGDIVAGCLAGTFNVGGFTPARTCLRFGDLAAGSSRLFQHPSLSSHQGWGSSQSWTLVWCETCQFATLVISGFGWSKLNTMLVSLPADVIPIVWIWVVVLGVRYTKTPRSFWGIVATIPPLIGNIGVAALPRSSYWEIVVCIWMATTLLPFLVAVLGLIASKVKGNTKKSAASNGNSSSTPQQLSLALSCGPRELGISMV</sequence>
<evidence type="ECO:0000313" key="3">
    <source>
        <dbReference type="Proteomes" id="UP001465668"/>
    </source>
</evidence>
<feature type="transmembrane region" description="Helical" evidence="1">
    <location>
        <begin position="6"/>
        <end position="25"/>
    </location>
</feature>